<proteinExistence type="predicted"/>
<protein>
    <submittedName>
        <fullName evidence="2">Uncharacterized protein</fullName>
    </submittedName>
</protein>
<evidence type="ECO:0000256" key="1">
    <source>
        <dbReference type="SAM" id="MobiDB-lite"/>
    </source>
</evidence>
<reference evidence="2" key="1">
    <citation type="submission" date="2020-07" db="EMBL/GenBank/DDBJ databases">
        <authorList>
            <person name="Lin J."/>
        </authorList>
    </citation>
    <scope>NUCLEOTIDE SEQUENCE</scope>
</reference>
<feature type="region of interest" description="Disordered" evidence="1">
    <location>
        <begin position="1"/>
        <end position="30"/>
    </location>
</feature>
<dbReference type="AlphaFoldDB" id="A0A6V7Q796"/>
<name>A0A6V7Q796_ANACO</name>
<sequence length="119" mass="13362">MSLLIPSNPLSQKYATTPEAPPPPRRGGGHDCSLFAGCRASPLPRPPNARIQKLMIFKNWSTCRLSQSRFVFNPRFISGTRRNRSRICSSWDYIGTQKVLNISHSRPPIDPQGRLGFAK</sequence>
<accession>A0A6V7Q796</accession>
<dbReference type="EMBL" id="LR862133">
    <property type="protein sequence ID" value="CAD1838851.1"/>
    <property type="molecule type" value="Genomic_DNA"/>
</dbReference>
<gene>
    <name evidence="2" type="ORF">CB5_LOCUS22062</name>
</gene>
<organism evidence="2">
    <name type="scientific">Ananas comosus var. bracteatus</name>
    <name type="common">red pineapple</name>
    <dbReference type="NCBI Taxonomy" id="296719"/>
    <lineage>
        <taxon>Eukaryota</taxon>
        <taxon>Viridiplantae</taxon>
        <taxon>Streptophyta</taxon>
        <taxon>Embryophyta</taxon>
        <taxon>Tracheophyta</taxon>
        <taxon>Spermatophyta</taxon>
        <taxon>Magnoliopsida</taxon>
        <taxon>Liliopsida</taxon>
        <taxon>Poales</taxon>
        <taxon>Bromeliaceae</taxon>
        <taxon>Bromelioideae</taxon>
        <taxon>Ananas</taxon>
    </lineage>
</organism>
<evidence type="ECO:0000313" key="2">
    <source>
        <dbReference type="EMBL" id="CAD1838851.1"/>
    </source>
</evidence>